<feature type="domain" description="PAS" evidence="7">
    <location>
        <begin position="23"/>
        <end position="74"/>
    </location>
</feature>
<dbReference type="PROSITE" id="PS00688">
    <property type="entry name" value="SIGMA54_INTERACT_3"/>
    <property type="match status" value="1"/>
</dbReference>
<dbReference type="InterPro" id="IPR009057">
    <property type="entry name" value="Homeodomain-like_sf"/>
</dbReference>
<keyword evidence="9" id="KW-1185">Reference proteome</keyword>
<dbReference type="SMART" id="SM00382">
    <property type="entry name" value="AAA"/>
    <property type="match status" value="1"/>
</dbReference>
<feature type="domain" description="Sigma-54 factor interaction" evidence="6">
    <location>
        <begin position="173"/>
        <end position="401"/>
    </location>
</feature>
<dbReference type="InterPro" id="IPR027417">
    <property type="entry name" value="P-loop_NTPase"/>
</dbReference>
<dbReference type="Pfam" id="PF02954">
    <property type="entry name" value="HTH_8"/>
    <property type="match status" value="1"/>
</dbReference>
<keyword evidence="1" id="KW-0547">Nucleotide-binding</keyword>
<dbReference type="EMBL" id="FMUS01000027">
    <property type="protein sequence ID" value="SCY99945.1"/>
    <property type="molecule type" value="Genomic_DNA"/>
</dbReference>
<dbReference type="Pfam" id="PF25601">
    <property type="entry name" value="AAA_lid_14"/>
    <property type="match status" value="1"/>
</dbReference>
<dbReference type="STRING" id="1120976.SAMN03080606_03492"/>
<dbReference type="PANTHER" id="PTHR32071">
    <property type="entry name" value="TRANSCRIPTIONAL REGULATORY PROTEIN"/>
    <property type="match status" value="1"/>
</dbReference>
<dbReference type="InterPro" id="IPR002197">
    <property type="entry name" value="HTH_Fis"/>
</dbReference>
<dbReference type="AlphaFoldDB" id="A0A1G5KH18"/>
<dbReference type="Gene3D" id="1.10.8.60">
    <property type="match status" value="1"/>
</dbReference>
<evidence type="ECO:0000313" key="9">
    <source>
        <dbReference type="Proteomes" id="UP000198636"/>
    </source>
</evidence>
<evidence type="ECO:0000259" key="7">
    <source>
        <dbReference type="PROSITE" id="PS50112"/>
    </source>
</evidence>
<keyword evidence="4" id="KW-0238">DNA-binding</keyword>
<protein>
    <submittedName>
        <fullName evidence="8">Arginine utilization regulatory protein</fullName>
    </submittedName>
</protein>
<dbReference type="FunFam" id="3.40.50.300:FF:000006">
    <property type="entry name" value="DNA-binding transcriptional regulator NtrC"/>
    <property type="match status" value="1"/>
</dbReference>
<dbReference type="SUPFAM" id="SSF55785">
    <property type="entry name" value="PYP-like sensor domain (PAS domain)"/>
    <property type="match status" value="1"/>
</dbReference>
<dbReference type="GO" id="GO:0005524">
    <property type="term" value="F:ATP binding"/>
    <property type="evidence" value="ECO:0007669"/>
    <property type="project" value="UniProtKB-KW"/>
</dbReference>
<evidence type="ECO:0000313" key="8">
    <source>
        <dbReference type="EMBL" id="SCY99945.1"/>
    </source>
</evidence>
<dbReference type="InterPro" id="IPR003593">
    <property type="entry name" value="AAA+_ATPase"/>
</dbReference>
<keyword evidence="2" id="KW-0067">ATP-binding</keyword>
<gene>
    <name evidence="8" type="ORF">SAMN03080606_03492</name>
</gene>
<dbReference type="InterPro" id="IPR025944">
    <property type="entry name" value="Sigma_54_int_dom_CS"/>
</dbReference>
<keyword evidence="5" id="KW-0804">Transcription</keyword>
<accession>A0A1G5KH18</accession>
<dbReference type="InterPro" id="IPR002078">
    <property type="entry name" value="Sigma_54_int"/>
</dbReference>
<sequence>MDVPKNGLRKLESGLYGMNKIFSQRYIEMLLDHIDEGVQIIDQKGSIIYCNPAAAKLDNVNRSVAIGRTILEVYPSLTEETSTLIQVIKTGKPILDIQQTFVNYKGFKITTINSSLPIADGSKILGAIEISRDITAVRELSERVVDLQKQLYKEEDSKQKELKGTAKYNFMDILGQSQEVQKLKSKALKAADSLSSIMVYGNTGTGKELVVQSIHNASSRRNKPFITQNCAAIPATLLESILFGTVKGTFTGADNRPGLFELSDGGTLFLDEINSMPIDLQAKLLRVLEEGYIRRVGDIRTREVDVRIIAAMNMNPIEALDGNLLRSDLFYRLNVVSLRVPDLKERKADIPLLVEFFIRLFNNKLRKNVKGVSPLVMDIFYSYYWPGNIRELKHVIEGAMNVLEGHIIEEGDLPYHLQRNQEIVNSGRNQLSLRKSLEIAEEDSIKNALKEVRGNVTSAAKILQIPRQTLQYKIKKYNISKFD</sequence>
<dbReference type="Pfam" id="PF08448">
    <property type="entry name" value="PAS_4"/>
    <property type="match status" value="1"/>
</dbReference>
<organism evidence="8 9">
    <name type="scientific">Alkaliphilus peptidifermentans DSM 18978</name>
    <dbReference type="NCBI Taxonomy" id="1120976"/>
    <lineage>
        <taxon>Bacteria</taxon>
        <taxon>Bacillati</taxon>
        <taxon>Bacillota</taxon>
        <taxon>Clostridia</taxon>
        <taxon>Peptostreptococcales</taxon>
        <taxon>Natronincolaceae</taxon>
        <taxon>Alkaliphilus</taxon>
    </lineage>
</organism>
<dbReference type="Gene3D" id="1.10.10.60">
    <property type="entry name" value="Homeodomain-like"/>
    <property type="match status" value="1"/>
</dbReference>
<dbReference type="CDD" id="cd00130">
    <property type="entry name" value="PAS"/>
    <property type="match status" value="1"/>
</dbReference>
<evidence type="ECO:0000256" key="3">
    <source>
        <dbReference type="ARBA" id="ARBA00023015"/>
    </source>
</evidence>
<dbReference type="InterPro" id="IPR035965">
    <property type="entry name" value="PAS-like_dom_sf"/>
</dbReference>
<evidence type="ECO:0000256" key="1">
    <source>
        <dbReference type="ARBA" id="ARBA00022741"/>
    </source>
</evidence>
<dbReference type="Pfam" id="PF00158">
    <property type="entry name" value="Sigma54_activat"/>
    <property type="match status" value="1"/>
</dbReference>
<dbReference type="Proteomes" id="UP000198636">
    <property type="component" value="Unassembled WGS sequence"/>
</dbReference>
<keyword evidence="3" id="KW-0805">Transcription regulation</keyword>
<dbReference type="SUPFAM" id="SSF52540">
    <property type="entry name" value="P-loop containing nucleoside triphosphate hydrolases"/>
    <property type="match status" value="1"/>
</dbReference>
<dbReference type="GO" id="GO:0043565">
    <property type="term" value="F:sequence-specific DNA binding"/>
    <property type="evidence" value="ECO:0007669"/>
    <property type="project" value="InterPro"/>
</dbReference>
<dbReference type="CDD" id="cd00009">
    <property type="entry name" value="AAA"/>
    <property type="match status" value="1"/>
</dbReference>
<dbReference type="PRINTS" id="PR01590">
    <property type="entry name" value="HTHFIS"/>
</dbReference>
<dbReference type="SUPFAM" id="SSF46689">
    <property type="entry name" value="Homeodomain-like"/>
    <property type="match status" value="1"/>
</dbReference>
<dbReference type="SMART" id="SM00091">
    <property type="entry name" value="PAS"/>
    <property type="match status" value="1"/>
</dbReference>
<dbReference type="NCBIfam" id="TIGR00229">
    <property type="entry name" value="sensory_box"/>
    <property type="match status" value="1"/>
</dbReference>
<evidence type="ECO:0000259" key="6">
    <source>
        <dbReference type="PROSITE" id="PS50045"/>
    </source>
</evidence>
<dbReference type="Gene3D" id="3.40.50.300">
    <property type="entry name" value="P-loop containing nucleotide triphosphate hydrolases"/>
    <property type="match status" value="1"/>
</dbReference>
<dbReference type="PROSITE" id="PS50045">
    <property type="entry name" value="SIGMA54_INTERACT_4"/>
    <property type="match status" value="1"/>
</dbReference>
<name>A0A1G5KH18_9FIRM</name>
<dbReference type="InterPro" id="IPR013656">
    <property type="entry name" value="PAS_4"/>
</dbReference>
<dbReference type="InterPro" id="IPR000014">
    <property type="entry name" value="PAS"/>
</dbReference>
<evidence type="ECO:0000256" key="2">
    <source>
        <dbReference type="ARBA" id="ARBA00022840"/>
    </source>
</evidence>
<dbReference type="InterPro" id="IPR025943">
    <property type="entry name" value="Sigma_54_int_dom_ATP-bd_2"/>
</dbReference>
<dbReference type="PROSITE" id="PS50112">
    <property type="entry name" value="PAS"/>
    <property type="match status" value="1"/>
</dbReference>
<proteinExistence type="predicted"/>
<dbReference type="PANTHER" id="PTHR32071:SF74">
    <property type="entry name" value="TRANSCRIPTIONAL ACTIVATOR ROCR"/>
    <property type="match status" value="1"/>
</dbReference>
<dbReference type="Gene3D" id="3.30.450.20">
    <property type="entry name" value="PAS domain"/>
    <property type="match status" value="1"/>
</dbReference>
<dbReference type="InterPro" id="IPR058031">
    <property type="entry name" value="AAA_lid_NorR"/>
</dbReference>
<evidence type="ECO:0000256" key="4">
    <source>
        <dbReference type="ARBA" id="ARBA00023125"/>
    </source>
</evidence>
<dbReference type="GO" id="GO:0006355">
    <property type="term" value="P:regulation of DNA-templated transcription"/>
    <property type="evidence" value="ECO:0007669"/>
    <property type="project" value="InterPro"/>
</dbReference>
<reference evidence="8 9" key="1">
    <citation type="submission" date="2016-10" db="EMBL/GenBank/DDBJ databases">
        <authorList>
            <person name="de Groot N.N."/>
        </authorList>
    </citation>
    <scope>NUCLEOTIDE SEQUENCE [LARGE SCALE GENOMIC DNA]</scope>
    <source>
        <strain evidence="8 9">DSM 18978</strain>
    </source>
</reference>
<dbReference type="PROSITE" id="PS00676">
    <property type="entry name" value="SIGMA54_INTERACT_2"/>
    <property type="match status" value="1"/>
</dbReference>
<evidence type="ECO:0000256" key="5">
    <source>
        <dbReference type="ARBA" id="ARBA00023163"/>
    </source>
</evidence>